<dbReference type="Proteomes" id="UP000001661">
    <property type="component" value="Chromosome"/>
</dbReference>
<dbReference type="AlphaFoldDB" id="D9QQ49"/>
<protein>
    <submittedName>
        <fullName evidence="3">Cell wall hydrolase SleB</fullName>
    </submittedName>
</protein>
<name>D9QQ49_ACEAZ</name>
<gene>
    <name evidence="3" type="ordered locus">Acear_1118</name>
</gene>
<dbReference type="Pfam" id="PF07486">
    <property type="entry name" value="Hydrolase_2"/>
    <property type="match status" value="1"/>
</dbReference>
<proteinExistence type="predicted"/>
<evidence type="ECO:0000259" key="2">
    <source>
        <dbReference type="Pfam" id="PF07486"/>
    </source>
</evidence>
<keyword evidence="3" id="KW-0378">Hydrolase</keyword>
<evidence type="ECO:0000313" key="3">
    <source>
        <dbReference type="EMBL" id="ADL12640.1"/>
    </source>
</evidence>
<evidence type="ECO:0000313" key="4">
    <source>
        <dbReference type="Proteomes" id="UP000001661"/>
    </source>
</evidence>
<keyword evidence="1" id="KW-0812">Transmembrane</keyword>
<dbReference type="RefSeq" id="WP_013278086.1">
    <property type="nucleotide sequence ID" value="NC_014378.1"/>
</dbReference>
<dbReference type="STRING" id="574087.Acear_1118"/>
<dbReference type="KEGG" id="aar:Acear_1118"/>
<dbReference type="Gene3D" id="1.10.10.2520">
    <property type="entry name" value="Cell wall hydrolase SleB, domain 1"/>
    <property type="match status" value="1"/>
</dbReference>
<dbReference type="HOGENOM" id="CLU_053345_2_0_9"/>
<keyword evidence="4" id="KW-1185">Reference proteome</keyword>
<dbReference type="InterPro" id="IPR011105">
    <property type="entry name" value="Cell_wall_hydrolase_SleB"/>
</dbReference>
<dbReference type="InterPro" id="IPR042047">
    <property type="entry name" value="SleB_dom1"/>
</dbReference>
<evidence type="ECO:0000256" key="1">
    <source>
        <dbReference type="SAM" id="Phobius"/>
    </source>
</evidence>
<dbReference type="GO" id="GO:0016787">
    <property type="term" value="F:hydrolase activity"/>
    <property type="evidence" value="ECO:0007669"/>
    <property type="project" value="UniProtKB-KW"/>
</dbReference>
<dbReference type="EMBL" id="CP002105">
    <property type="protein sequence ID" value="ADL12640.1"/>
    <property type="molecule type" value="Genomic_DNA"/>
</dbReference>
<accession>D9QQ49</accession>
<feature type="transmembrane region" description="Helical" evidence="1">
    <location>
        <begin position="12"/>
        <end position="35"/>
    </location>
</feature>
<keyword evidence="1" id="KW-1133">Transmembrane helix</keyword>
<reference evidence="3 4" key="1">
    <citation type="journal article" date="2010" name="Stand. Genomic Sci.">
        <title>Complete genome sequence of Acetohalobium arabaticum type strain (Z-7288).</title>
        <authorList>
            <person name="Sikorski J."/>
            <person name="Lapidus A."/>
            <person name="Chertkov O."/>
            <person name="Lucas S."/>
            <person name="Copeland A."/>
            <person name="Glavina Del Rio T."/>
            <person name="Nolan M."/>
            <person name="Tice H."/>
            <person name="Cheng J.F."/>
            <person name="Han C."/>
            <person name="Brambilla E."/>
            <person name="Pitluck S."/>
            <person name="Liolios K."/>
            <person name="Ivanova N."/>
            <person name="Mavromatis K."/>
            <person name="Mikhailova N."/>
            <person name="Pati A."/>
            <person name="Bruce D."/>
            <person name="Detter C."/>
            <person name="Tapia R."/>
            <person name="Goodwin L."/>
            <person name="Chen A."/>
            <person name="Palaniappan K."/>
            <person name="Land M."/>
            <person name="Hauser L."/>
            <person name="Chang Y.J."/>
            <person name="Jeffries C.D."/>
            <person name="Rohde M."/>
            <person name="Goker M."/>
            <person name="Spring S."/>
            <person name="Woyke T."/>
            <person name="Bristow J."/>
            <person name="Eisen J.A."/>
            <person name="Markowitz V."/>
            <person name="Hugenholtz P."/>
            <person name="Kyrpides N.C."/>
            <person name="Klenk H.P."/>
        </authorList>
    </citation>
    <scope>NUCLEOTIDE SEQUENCE [LARGE SCALE GENOMIC DNA]</scope>
    <source>
        <strain evidence="4">ATCC 49924 / DSM 5501 / Z-7288</strain>
    </source>
</reference>
<dbReference type="Gene3D" id="6.20.240.60">
    <property type="match status" value="1"/>
</dbReference>
<feature type="domain" description="Cell wall hydrolase SleB" evidence="2">
    <location>
        <begin position="102"/>
        <end position="205"/>
    </location>
</feature>
<dbReference type="eggNOG" id="COG3773">
    <property type="taxonomic scope" value="Bacteria"/>
</dbReference>
<keyword evidence="1" id="KW-0472">Membrane</keyword>
<organism evidence="3 4">
    <name type="scientific">Acetohalobium arabaticum (strain ATCC 49924 / DSM 5501 / Z-7288)</name>
    <dbReference type="NCBI Taxonomy" id="574087"/>
    <lineage>
        <taxon>Bacteria</taxon>
        <taxon>Bacillati</taxon>
        <taxon>Bacillota</taxon>
        <taxon>Clostridia</taxon>
        <taxon>Halanaerobiales</taxon>
        <taxon>Halobacteroidaceae</taxon>
        <taxon>Acetohalobium</taxon>
    </lineage>
</organism>
<sequence length="209" mass="23615">MIRHMRLKKIITYIVLISLLVPFLTGFVLIEPVWAFGSEDYKSVLKALFMVFLLSFLGDDSDDSKESNSNNDSSLSEEYVRYQPTEEELETLARAVYSEARGESYVGQVAVAAVILNRVDSPEFPNTINGVVYQRHDGQYAFSAVWDGQIYLTPDETAYQTAKDALNGWDPSDGALYYYNPDTATASWIFENTVPIKRIGKHLFANLKI</sequence>